<dbReference type="PRINTS" id="PR00463">
    <property type="entry name" value="EP450I"/>
</dbReference>
<evidence type="ECO:0000256" key="5">
    <source>
        <dbReference type="ARBA" id="ARBA00023004"/>
    </source>
</evidence>
<proteinExistence type="inferred from homology"/>
<dbReference type="Proteomes" id="UP000663064">
    <property type="component" value="Chromosome"/>
</dbReference>
<protein>
    <submittedName>
        <fullName evidence="8">Cytochrome P450</fullName>
    </submittedName>
</protein>
<dbReference type="GeneID" id="59460422"/>
<dbReference type="SUPFAM" id="SSF48264">
    <property type="entry name" value="Cytochrome P450"/>
    <property type="match status" value="1"/>
</dbReference>
<gene>
    <name evidence="8" type="ORF">HfgLR_13855</name>
</gene>
<dbReference type="InterPro" id="IPR002401">
    <property type="entry name" value="Cyt_P450_E_grp-I"/>
</dbReference>
<evidence type="ECO:0000256" key="3">
    <source>
        <dbReference type="ARBA" id="ARBA00022723"/>
    </source>
</evidence>
<evidence type="ECO:0000256" key="2">
    <source>
        <dbReference type="ARBA" id="ARBA00022617"/>
    </source>
</evidence>
<accession>A0A871BJB7</accession>
<dbReference type="GO" id="GO:0004497">
    <property type="term" value="F:monooxygenase activity"/>
    <property type="evidence" value="ECO:0007669"/>
    <property type="project" value="UniProtKB-KW"/>
</dbReference>
<dbReference type="RefSeq" id="WP_193492676.1">
    <property type="nucleotide sequence ID" value="NZ_CP063205.1"/>
</dbReference>
<dbReference type="PRINTS" id="PR00385">
    <property type="entry name" value="P450"/>
</dbReference>
<keyword evidence="4" id="KW-0560">Oxidoreductase</keyword>
<dbReference type="PANTHER" id="PTHR24291:SF50">
    <property type="entry name" value="BIFUNCTIONAL ALBAFLAVENONE MONOOXYGENASE_TERPENE SYNTHASE"/>
    <property type="match status" value="1"/>
</dbReference>
<evidence type="ECO:0000256" key="7">
    <source>
        <dbReference type="SAM" id="MobiDB-lite"/>
    </source>
</evidence>
<reference evidence="8" key="1">
    <citation type="journal article" date="2021" name="Front. Microbiol.">
        <title>Cellular and Genomic Properties of Haloferax gibbonsii LR2-5, the Host of Euryarchaeal Virus HFTV1.</title>
        <authorList>
            <person name="Tittes C."/>
            <person name="Schwarzer S."/>
            <person name="Pfeiffer F."/>
            <person name="Dyall-Smith M."/>
            <person name="Rodriguez-Franco M."/>
            <person name="Oksanen H.M."/>
            <person name="Quax T.E.F."/>
        </authorList>
    </citation>
    <scope>NUCLEOTIDE SEQUENCE</scope>
    <source>
        <strain evidence="8">LR2-5</strain>
    </source>
</reference>
<dbReference type="GO" id="GO:0020037">
    <property type="term" value="F:heme binding"/>
    <property type="evidence" value="ECO:0007669"/>
    <property type="project" value="InterPro"/>
</dbReference>
<keyword evidence="3" id="KW-0479">Metal-binding</keyword>
<comment type="similarity">
    <text evidence="1">Belongs to the cytochrome P450 family.</text>
</comment>
<dbReference type="Gene3D" id="1.10.630.10">
    <property type="entry name" value="Cytochrome P450"/>
    <property type="match status" value="1"/>
</dbReference>
<dbReference type="EMBL" id="CP063205">
    <property type="protein sequence ID" value="QOS12899.1"/>
    <property type="molecule type" value="Genomic_DNA"/>
</dbReference>
<evidence type="ECO:0000313" key="8">
    <source>
        <dbReference type="EMBL" id="QOS12899.1"/>
    </source>
</evidence>
<dbReference type="InterPro" id="IPR001128">
    <property type="entry name" value="Cyt_P450"/>
</dbReference>
<evidence type="ECO:0000313" key="9">
    <source>
        <dbReference type="Proteomes" id="UP000663064"/>
    </source>
</evidence>
<feature type="region of interest" description="Disordered" evidence="7">
    <location>
        <begin position="1"/>
        <end position="21"/>
    </location>
</feature>
<dbReference type="Pfam" id="PF00067">
    <property type="entry name" value="p450"/>
    <property type="match status" value="1"/>
</dbReference>
<name>A0A871BJB7_HALGI</name>
<organism evidence="8 9">
    <name type="scientific">Haloferax gibbonsii</name>
    <dbReference type="NCBI Taxonomy" id="35746"/>
    <lineage>
        <taxon>Archaea</taxon>
        <taxon>Methanobacteriati</taxon>
        <taxon>Methanobacteriota</taxon>
        <taxon>Stenosarchaea group</taxon>
        <taxon>Halobacteria</taxon>
        <taxon>Halobacteriales</taxon>
        <taxon>Haloferacaceae</taxon>
        <taxon>Haloferax</taxon>
    </lineage>
</organism>
<keyword evidence="6" id="KW-0503">Monooxygenase</keyword>
<dbReference type="InterPro" id="IPR036396">
    <property type="entry name" value="Cyt_P450_sf"/>
</dbReference>
<dbReference type="AlphaFoldDB" id="A0A871BJB7"/>
<dbReference type="GO" id="GO:0016705">
    <property type="term" value="F:oxidoreductase activity, acting on paired donors, with incorporation or reduction of molecular oxygen"/>
    <property type="evidence" value="ECO:0007669"/>
    <property type="project" value="InterPro"/>
</dbReference>
<evidence type="ECO:0000256" key="6">
    <source>
        <dbReference type="ARBA" id="ARBA00023033"/>
    </source>
</evidence>
<dbReference type="InterPro" id="IPR050196">
    <property type="entry name" value="Cytochrome_P450_Monoox"/>
</dbReference>
<keyword evidence="2" id="KW-0349">Heme</keyword>
<dbReference type="GO" id="GO:0005506">
    <property type="term" value="F:iron ion binding"/>
    <property type="evidence" value="ECO:0007669"/>
    <property type="project" value="InterPro"/>
</dbReference>
<evidence type="ECO:0000256" key="1">
    <source>
        <dbReference type="ARBA" id="ARBA00010617"/>
    </source>
</evidence>
<keyword evidence="5" id="KW-0408">Iron</keyword>
<dbReference type="PANTHER" id="PTHR24291">
    <property type="entry name" value="CYTOCHROME P450 FAMILY 4"/>
    <property type="match status" value="1"/>
</dbReference>
<sequence length="448" mass="49950">MPPNSPPSAADAPLPPSPPSVPVLGHTHRLLRTNPLDWFTDLSEAYGDVVRVRIAGQSVIALSNPDDIEQVLIERNQHYRKGGFQKLVTRSLLGNGLVLAEGDAWRAHRHDLEPAFHPDRLSAYARTIRSHTRSFLDGITTGDVIDLESSMKRLTLRIIADALFGVDVADDATELGSAFERILDHFERISRTYVYLPEWIPTPENLGYRRALTRLEAAVDEILDAHRDGSVDRRTVVTGLLESDSEWSRTELRDEIVTLLVAGHETTALALTFTGFLLGSHPDIASRAATAVRRLEEPNFAEAVADCDVLDRVLKESLRLYPPVYGIFREPATDDVLGGYRIPSGSILALNQWVVHRDDRFFPRPTEFRPGRWTPAFEQSLSLGAYFPFAAGPRRCLGDRFATLEAKLVLASLLRRFDIELVSEGSLDVVPSLTTQPRNPVRVRLTEA</sequence>
<evidence type="ECO:0000256" key="4">
    <source>
        <dbReference type="ARBA" id="ARBA00023002"/>
    </source>
</evidence>